<feature type="compositionally biased region" description="Basic residues" evidence="1">
    <location>
        <begin position="45"/>
        <end position="65"/>
    </location>
</feature>
<feature type="non-terminal residue" evidence="2">
    <location>
        <position position="65"/>
    </location>
</feature>
<feature type="non-terminal residue" evidence="2">
    <location>
        <position position="1"/>
    </location>
</feature>
<accession>A0A6J4TMT6</accession>
<sequence length="65" mass="7453">GQTHPRRVHPPSPRRKRQGRLAHAQGDGHHRGHGADPDHAARPVLLRRRQRVQRAGHLPPRARRI</sequence>
<protein>
    <submittedName>
        <fullName evidence="2">Protein translocase subunit SecE</fullName>
    </submittedName>
</protein>
<feature type="compositionally biased region" description="Basic and acidic residues" evidence="1">
    <location>
        <begin position="26"/>
        <end position="41"/>
    </location>
</feature>
<dbReference type="EMBL" id="CADCVX010000477">
    <property type="protein sequence ID" value="CAA9527675.1"/>
    <property type="molecule type" value="Genomic_DNA"/>
</dbReference>
<reference evidence="2" key="1">
    <citation type="submission" date="2020-02" db="EMBL/GenBank/DDBJ databases">
        <authorList>
            <person name="Meier V. D."/>
        </authorList>
    </citation>
    <scope>NUCLEOTIDE SEQUENCE</scope>
    <source>
        <strain evidence="2">AVDCRST_MAG91</strain>
    </source>
</reference>
<dbReference type="AlphaFoldDB" id="A0A6J4TMT6"/>
<name>A0A6J4TMT6_9SPHN</name>
<evidence type="ECO:0000313" key="2">
    <source>
        <dbReference type="EMBL" id="CAA9527675.1"/>
    </source>
</evidence>
<gene>
    <name evidence="2" type="ORF">AVDCRST_MAG91-2679</name>
</gene>
<proteinExistence type="predicted"/>
<feature type="compositionally biased region" description="Basic residues" evidence="1">
    <location>
        <begin position="1"/>
        <end position="20"/>
    </location>
</feature>
<feature type="region of interest" description="Disordered" evidence="1">
    <location>
        <begin position="1"/>
        <end position="65"/>
    </location>
</feature>
<evidence type="ECO:0000256" key="1">
    <source>
        <dbReference type="SAM" id="MobiDB-lite"/>
    </source>
</evidence>
<organism evidence="2">
    <name type="scientific">uncultured Sphingomonadaceae bacterium</name>
    <dbReference type="NCBI Taxonomy" id="169976"/>
    <lineage>
        <taxon>Bacteria</taxon>
        <taxon>Pseudomonadati</taxon>
        <taxon>Pseudomonadota</taxon>
        <taxon>Alphaproteobacteria</taxon>
        <taxon>Sphingomonadales</taxon>
        <taxon>Sphingomonadaceae</taxon>
        <taxon>environmental samples</taxon>
    </lineage>
</organism>